<dbReference type="Pfam" id="PF02470">
    <property type="entry name" value="MlaD"/>
    <property type="match status" value="1"/>
</dbReference>
<dbReference type="NCBIfam" id="TIGR00996">
    <property type="entry name" value="Mtu_fam_mce"/>
    <property type="match status" value="1"/>
</dbReference>
<dbReference type="Pfam" id="PF11887">
    <property type="entry name" value="Mce4_CUP1"/>
    <property type="match status" value="1"/>
</dbReference>
<dbReference type="Proteomes" id="UP000199417">
    <property type="component" value="Unassembled WGS sequence"/>
</dbReference>
<dbReference type="InterPro" id="IPR003399">
    <property type="entry name" value="Mce/MlaD"/>
</dbReference>
<sequence length="342" mass="36479">MRATTVKLLVFTTVMALIFAGLAVVFSQVRFSSSESYQADFTDASGIKSGDKVRIAGVPVGAVESVRVGDDNLAEVSFSVDTKYPLLQSTKATVRYENLVGDRYLELLEGAGSTESLSDGDTIPVSQTAPALDLDLLLGGFKPLLRGLDPNQVNDLTGALLQVFQGQGDTLVSLLGSTSSFTATLADRDQLIGEVITNLNTTLTTINDKGDQFSTTIDQLQQLVSGLAQDSDPIGNAIPKIATATGDLAKLLQGARPDLQSTIAEANRVATQVNLGEDQVDWVLERLPETYRKLIRTGAYGSFFQFYTCAVNFKFSGPDGKDLTLPAPVAPEQTTGRCEPLS</sequence>
<proteinExistence type="predicted"/>
<reference evidence="3 4" key="1">
    <citation type="submission" date="2016-10" db="EMBL/GenBank/DDBJ databases">
        <authorList>
            <person name="de Groot N.N."/>
        </authorList>
    </citation>
    <scope>NUCLEOTIDE SEQUENCE [LARGE SCALE GENOMIC DNA]</scope>
    <source>
        <strain evidence="3 4">JCM 11308</strain>
    </source>
</reference>
<feature type="domain" description="Mce/MlaD" evidence="1">
    <location>
        <begin position="35"/>
        <end position="109"/>
    </location>
</feature>
<dbReference type="InterPro" id="IPR024516">
    <property type="entry name" value="Mce_C"/>
</dbReference>
<accession>A0A1G6NM80</accession>
<keyword evidence="4" id="KW-1185">Reference proteome</keyword>
<dbReference type="PANTHER" id="PTHR33371:SF17">
    <property type="entry name" value="MCE-FAMILY PROTEIN MCE1B"/>
    <property type="match status" value="1"/>
</dbReference>
<dbReference type="EMBL" id="FNAB01000001">
    <property type="protein sequence ID" value="SDC69050.1"/>
    <property type="molecule type" value="Genomic_DNA"/>
</dbReference>
<dbReference type="PANTHER" id="PTHR33371">
    <property type="entry name" value="INTERMEMBRANE PHOSPHOLIPID TRANSPORT SYSTEM BINDING PROTEIN MLAD-RELATED"/>
    <property type="match status" value="1"/>
</dbReference>
<gene>
    <name evidence="3" type="ORF">SAMN05444580_101596</name>
</gene>
<evidence type="ECO:0000313" key="3">
    <source>
        <dbReference type="EMBL" id="SDC69050.1"/>
    </source>
</evidence>
<evidence type="ECO:0000259" key="1">
    <source>
        <dbReference type="Pfam" id="PF02470"/>
    </source>
</evidence>
<protein>
    <submittedName>
        <fullName evidence="3">Phospholipid/cholesterol/gamma-HCH transport system substrate-binding protein</fullName>
    </submittedName>
</protein>
<evidence type="ECO:0000259" key="2">
    <source>
        <dbReference type="Pfam" id="PF11887"/>
    </source>
</evidence>
<dbReference type="RefSeq" id="WP_072843132.1">
    <property type="nucleotide sequence ID" value="NZ_FNAB01000001.1"/>
</dbReference>
<dbReference type="STRING" id="168276.SAMN05444580_101596"/>
<name>A0A1G6NM80_9NOCA</name>
<dbReference type="InterPro" id="IPR005693">
    <property type="entry name" value="Mce"/>
</dbReference>
<dbReference type="AlphaFoldDB" id="A0A1G6NM80"/>
<organism evidence="3 4">
    <name type="scientific">Rhodococcus tukisamuensis</name>
    <dbReference type="NCBI Taxonomy" id="168276"/>
    <lineage>
        <taxon>Bacteria</taxon>
        <taxon>Bacillati</taxon>
        <taxon>Actinomycetota</taxon>
        <taxon>Actinomycetes</taxon>
        <taxon>Mycobacteriales</taxon>
        <taxon>Nocardiaceae</taxon>
        <taxon>Rhodococcus</taxon>
    </lineage>
</organism>
<dbReference type="GO" id="GO:0051701">
    <property type="term" value="P:biological process involved in interaction with host"/>
    <property type="evidence" value="ECO:0007669"/>
    <property type="project" value="TreeGrafter"/>
</dbReference>
<feature type="domain" description="Mammalian cell entry C-terminal" evidence="2">
    <location>
        <begin position="114"/>
        <end position="323"/>
    </location>
</feature>
<dbReference type="InterPro" id="IPR052336">
    <property type="entry name" value="MlaD_Phospholipid_Transporter"/>
</dbReference>
<evidence type="ECO:0000313" key="4">
    <source>
        <dbReference type="Proteomes" id="UP000199417"/>
    </source>
</evidence>
<dbReference type="GO" id="GO:0005576">
    <property type="term" value="C:extracellular region"/>
    <property type="evidence" value="ECO:0007669"/>
    <property type="project" value="TreeGrafter"/>
</dbReference>